<reference evidence="3" key="1">
    <citation type="submission" date="2020-03" db="EMBL/GenBank/DDBJ databases">
        <authorList>
            <person name="He L."/>
        </authorList>
    </citation>
    <scope>NUCLEOTIDE SEQUENCE</scope>
    <source>
        <strain evidence="3">CkLH20</strain>
    </source>
</reference>
<evidence type="ECO:0000313" key="4">
    <source>
        <dbReference type="Proteomes" id="UP000781932"/>
    </source>
</evidence>
<dbReference type="InterPro" id="IPR011993">
    <property type="entry name" value="PH-like_dom_sf"/>
</dbReference>
<dbReference type="EMBL" id="JAATWM020000021">
    <property type="protein sequence ID" value="KAF9875630.1"/>
    <property type="molecule type" value="Genomic_DNA"/>
</dbReference>
<dbReference type="SUPFAM" id="SSF50729">
    <property type="entry name" value="PH domain-like"/>
    <property type="match status" value="2"/>
</dbReference>
<dbReference type="Gene3D" id="3.90.1200.10">
    <property type="match status" value="1"/>
</dbReference>
<evidence type="ECO:0000256" key="1">
    <source>
        <dbReference type="SAM" id="MobiDB-lite"/>
    </source>
</evidence>
<dbReference type="Gene3D" id="2.30.29.30">
    <property type="entry name" value="Pleckstrin-homology domain (PH domain)/Phosphotyrosine-binding domain (PTB)"/>
    <property type="match status" value="2"/>
</dbReference>
<reference evidence="3" key="2">
    <citation type="submission" date="2020-11" db="EMBL/GenBank/DDBJ databases">
        <title>Whole genome sequencing of Colletotrichum sp.</title>
        <authorList>
            <person name="Li H."/>
        </authorList>
    </citation>
    <scope>NUCLEOTIDE SEQUENCE</scope>
    <source>
        <strain evidence="3">CkLH20</strain>
    </source>
</reference>
<dbReference type="Pfam" id="PF01636">
    <property type="entry name" value="APH"/>
    <property type="match status" value="1"/>
</dbReference>
<proteinExistence type="predicted"/>
<keyword evidence="4" id="KW-1185">Reference proteome</keyword>
<dbReference type="CDD" id="cd13298">
    <property type="entry name" value="PH1_PH_fungal"/>
    <property type="match status" value="1"/>
</dbReference>
<dbReference type="PANTHER" id="PTHR14336">
    <property type="entry name" value="TANDEM PH DOMAIN CONTAINING PROTEIN"/>
    <property type="match status" value="1"/>
</dbReference>
<dbReference type="PROSITE" id="PS50003">
    <property type="entry name" value="PH_DOMAIN"/>
    <property type="match status" value="2"/>
</dbReference>
<dbReference type="GeneID" id="62162802"/>
<dbReference type="Pfam" id="PF00169">
    <property type="entry name" value="PH"/>
    <property type="match status" value="2"/>
</dbReference>
<dbReference type="SMART" id="SM00233">
    <property type="entry name" value="PH"/>
    <property type="match status" value="2"/>
</dbReference>
<dbReference type="CDD" id="cd13299">
    <property type="entry name" value="PH2_PH_fungal"/>
    <property type="match status" value="1"/>
</dbReference>
<dbReference type="Proteomes" id="UP000781932">
    <property type="component" value="Unassembled WGS sequence"/>
</dbReference>
<gene>
    <name evidence="3" type="ORF">CkaCkLH20_07011</name>
</gene>
<name>A0A9P6I4E5_9PEZI</name>
<dbReference type="SUPFAM" id="SSF56112">
    <property type="entry name" value="Protein kinase-like (PK-like)"/>
    <property type="match status" value="1"/>
</dbReference>
<feature type="region of interest" description="Disordered" evidence="1">
    <location>
        <begin position="508"/>
        <end position="566"/>
    </location>
</feature>
<evidence type="ECO:0000313" key="3">
    <source>
        <dbReference type="EMBL" id="KAF9875630.1"/>
    </source>
</evidence>
<dbReference type="RefSeq" id="XP_038745091.1">
    <property type="nucleotide sequence ID" value="XM_038889728.1"/>
</dbReference>
<dbReference type="Gene3D" id="3.30.200.20">
    <property type="entry name" value="Phosphorylase Kinase, domain 1"/>
    <property type="match status" value="1"/>
</dbReference>
<dbReference type="InterPro" id="IPR001849">
    <property type="entry name" value="PH_domain"/>
</dbReference>
<evidence type="ECO:0000259" key="2">
    <source>
        <dbReference type="PROSITE" id="PS50003"/>
    </source>
</evidence>
<comment type="caution">
    <text evidence="3">The sequence shown here is derived from an EMBL/GenBank/DDBJ whole genome shotgun (WGS) entry which is preliminary data.</text>
</comment>
<accession>A0A9P6I4E5</accession>
<dbReference type="PANTHER" id="PTHR14336:SF15">
    <property type="entry name" value="DUAL ADAPTER FOR PHOSPHOTYROSINE AND 3-PHOSPHOTYROSINE AND 3-PHOSPHOINOSITIDE"/>
    <property type="match status" value="1"/>
</dbReference>
<protein>
    <submittedName>
        <fullName evidence="3">Ph domain protein</fullName>
    </submittedName>
</protein>
<dbReference type="AlphaFoldDB" id="A0A9P6I4E5"/>
<feature type="domain" description="PH" evidence="2">
    <location>
        <begin position="389"/>
        <end position="486"/>
    </location>
</feature>
<dbReference type="InterPro" id="IPR011009">
    <property type="entry name" value="Kinase-like_dom_sf"/>
</dbReference>
<dbReference type="OrthoDB" id="2157866at2759"/>
<feature type="domain" description="PH" evidence="2">
    <location>
        <begin position="620"/>
        <end position="719"/>
    </location>
</feature>
<sequence>MAVDDTSDRILQEIQAELTNTPYRFDSAHLLAGGTANFIYRAHLDQALSDGTTEVAIKHGEDFIRQSPDFKLNTSRCRIEESCLGYLDALPPHVGPRVSIVTPRLFYFNEKTNTQVQEYQPSPLSLKLYTLKYHASSEPDHVESQCLEIGEALGKWLRAFHNWGNLPEQARFRDIAAANKSMQSIKHWANYQRLPDAIKRHSSVLKDCADVLAAIVDISTKELEDEKTLQVIHGDFWTGNILLKGQPWQSANITLFVVDWEMLQLSPAPLDLGQMIAELYELKLYKGIDAGLWLIESFVKGYGPTDDEFAFRVLLHVGVHLISFGTTVPDWGNAEQSQVQTLPAPTIDVSIPPSSISLTTDANSRMRSRLALDTYSSPVNQNGSFEFDRVVKSGYLQKRTQKTKAWKSIYLVLRPTSLSIYRSDKEDKLRHKLYLADLTAVALLKDPKNKRKNVFGLFSPARNYHLQATSARDAEEWVDLIRKHARIEEEDGELMLASPIGGRRQSYMVVPSSSQSAEPTRPERLASSSPEPLEPPLPRFVGSDRRRPSQMADSAGYSGNELASHSDFSDNDIQRIQGMSIEDLAVHSPADGEDLTVRPSLGDRNASQVSGLNLEQDPDRVIWQGWLWFLRSKGGVRQWKNLWGVLRPRNFILYKDESEYTAQFIRPMSAIVNVVDIDPVSKSKTHCLQLITEEKSYRFCAHDEESLIHCLGAFKSLFAKRRELEVRAAASETQPTPTA</sequence>
<dbReference type="InterPro" id="IPR051707">
    <property type="entry name" value="PI-Interact_SigTrans_Reg"/>
</dbReference>
<dbReference type="InterPro" id="IPR002575">
    <property type="entry name" value="Aminoglycoside_PTrfase"/>
</dbReference>
<organism evidence="3 4">
    <name type="scientific">Colletotrichum karsti</name>
    <dbReference type="NCBI Taxonomy" id="1095194"/>
    <lineage>
        <taxon>Eukaryota</taxon>
        <taxon>Fungi</taxon>
        <taxon>Dikarya</taxon>
        <taxon>Ascomycota</taxon>
        <taxon>Pezizomycotina</taxon>
        <taxon>Sordariomycetes</taxon>
        <taxon>Hypocreomycetidae</taxon>
        <taxon>Glomerellales</taxon>
        <taxon>Glomerellaceae</taxon>
        <taxon>Colletotrichum</taxon>
        <taxon>Colletotrichum boninense species complex</taxon>
    </lineage>
</organism>